<dbReference type="Pfam" id="PF20567">
    <property type="entry name" value="DUF6776"/>
    <property type="match status" value="1"/>
</dbReference>
<dbReference type="InterPro" id="IPR046703">
    <property type="entry name" value="DUF6776"/>
</dbReference>
<proteinExistence type="predicted"/>
<feature type="coiled-coil region" evidence="1">
    <location>
        <begin position="48"/>
        <end position="103"/>
    </location>
</feature>
<dbReference type="AlphaFoldDB" id="A0A839F7T0"/>
<name>A0A839F7T0_9GAMM</name>
<keyword evidence="1" id="KW-0175">Coiled coil</keyword>
<dbReference type="EMBL" id="JACGXL010000007">
    <property type="protein sequence ID" value="MBA8889588.1"/>
    <property type="molecule type" value="Genomic_DNA"/>
</dbReference>
<gene>
    <name evidence="2" type="ORF">FHW12_003834</name>
</gene>
<evidence type="ECO:0000313" key="3">
    <source>
        <dbReference type="Proteomes" id="UP000550401"/>
    </source>
</evidence>
<comment type="caution">
    <text evidence="2">The sequence shown here is derived from an EMBL/GenBank/DDBJ whole genome shotgun (WGS) entry which is preliminary data.</text>
</comment>
<accession>A0A839F7T0</accession>
<protein>
    <submittedName>
        <fullName evidence="2">Uncharacterized protein</fullName>
    </submittedName>
</protein>
<evidence type="ECO:0000256" key="1">
    <source>
        <dbReference type="SAM" id="Coils"/>
    </source>
</evidence>
<sequence length="240" mass="26024">MSPIPSLVIRRHDPARQRRTRLLVAAVWLGSLLIVAALVATLVARAPGTNHSAELAEAQKENEALKSRVAMLVRSEQVAKAALGDVQQTLRDREEEIDGLRADLAFYGRLVGGGKREGLAVHALHVAPVAGSQAWNFTATLTQNFKRGEDIKGRLTLTLEGVAAGKLRTLDWSALSQGQDSSGIEYRFKYFQQVGGTIMLPAGFAANRVVVRADGDGGRVEQEFSWKDAIKGEESDNVPQ</sequence>
<organism evidence="2 3">
    <name type="scientific">Dokdonella fugitiva</name>
    <dbReference type="NCBI Taxonomy" id="328517"/>
    <lineage>
        <taxon>Bacteria</taxon>
        <taxon>Pseudomonadati</taxon>
        <taxon>Pseudomonadota</taxon>
        <taxon>Gammaproteobacteria</taxon>
        <taxon>Lysobacterales</taxon>
        <taxon>Rhodanobacteraceae</taxon>
        <taxon>Dokdonella</taxon>
    </lineage>
</organism>
<dbReference type="RefSeq" id="WP_182532629.1">
    <property type="nucleotide sequence ID" value="NZ_JACGXL010000007.1"/>
</dbReference>
<reference evidence="2 3" key="1">
    <citation type="submission" date="2020-07" db="EMBL/GenBank/DDBJ databases">
        <title>Genomic Encyclopedia of Type Strains, Phase IV (KMG-V): Genome sequencing to study the core and pangenomes of soil and plant-associated prokaryotes.</title>
        <authorList>
            <person name="Whitman W."/>
        </authorList>
    </citation>
    <scope>NUCLEOTIDE SEQUENCE [LARGE SCALE GENOMIC DNA]</scope>
    <source>
        <strain evidence="2 3">RH2WT43</strain>
    </source>
</reference>
<dbReference type="Proteomes" id="UP000550401">
    <property type="component" value="Unassembled WGS sequence"/>
</dbReference>
<evidence type="ECO:0000313" key="2">
    <source>
        <dbReference type="EMBL" id="MBA8889588.1"/>
    </source>
</evidence>
<keyword evidence="3" id="KW-1185">Reference proteome</keyword>